<accession>A0A1Z3LZ53</accession>
<dbReference type="Gene3D" id="3.40.50.1980">
    <property type="entry name" value="Nitrogenase molybdenum iron protein domain"/>
    <property type="match status" value="2"/>
</dbReference>
<evidence type="ECO:0000313" key="2">
    <source>
        <dbReference type="EMBL" id="ASD27490.1"/>
    </source>
</evidence>
<gene>
    <name evidence="2" type="ORF">CD943_11675</name>
</gene>
<reference evidence="2 3" key="2">
    <citation type="submission" date="2017-06" db="EMBL/GenBank/DDBJ databases">
        <authorList>
            <person name="Kim H.J."/>
            <person name="Triplett B.A."/>
        </authorList>
    </citation>
    <scope>NUCLEOTIDE SEQUENCE [LARGE SCALE GENOMIC DNA]</scope>
    <source>
        <strain evidence="2 3">BZC3</strain>
    </source>
</reference>
<dbReference type="Proteomes" id="UP000197024">
    <property type="component" value="Chromosome"/>
</dbReference>
<reference evidence="2 3" key="1">
    <citation type="submission" date="2017-06" db="EMBL/GenBank/DDBJ databases">
        <title>Biodegradation of gentamicin by bacterial consortia AMQD4 in synthetic medium and raw gentamicin sewage.</title>
        <authorList>
            <person name="Chang H."/>
            <person name="Feng Y."/>
            <person name="Li Z."/>
            <person name="Xue J."/>
            <person name="Cheng D."/>
        </authorList>
    </citation>
    <scope>NUCLEOTIDE SEQUENCE [LARGE SCALE GENOMIC DNA]</scope>
    <source>
        <strain evidence="2 3">BZC3</strain>
    </source>
</reference>
<evidence type="ECO:0000259" key="1">
    <source>
        <dbReference type="PROSITE" id="PS50983"/>
    </source>
</evidence>
<dbReference type="SUPFAM" id="SSF53807">
    <property type="entry name" value="Helical backbone' metal receptor"/>
    <property type="match status" value="1"/>
</dbReference>
<dbReference type="PROSITE" id="PS51257">
    <property type="entry name" value="PROKAR_LIPOPROTEIN"/>
    <property type="match status" value="1"/>
</dbReference>
<organism evidence="2 3">
    <name type="scientific">Brevundimonas diminuta</name>
    <name type="common">Pseudomonas diminuta</name>
    <dbReference type="NCBI Taxonomy" id="293"/>
    <lineage>
        <taxon>Bacteria</taxon>
        <taxon>Pseudomonadati</taxon>
        <taxon>Pseudomonadota</taxon>
        <taxon>Alphaproteobacteria</taxon>
        <taxon>Caulobacterales</taxon>
        <taxon>Caulobacteraceae</taxon>
        <taxon>Brevundimonas</taxon>
    </lineage>
</organism>
<dbReference type="Pfam" id="PF01497">
    <property type="entry name" value="Peripla_BP_2"/>
    <property type="match status" value="1"/>
</dbReference>
<protein>
    <recommendedName>
        <fullName evidence="1">Fe/B12 periplasmic-binding domain-containing protein</fullName>
    </recommendedName>
</protein>
<dbReference type="RefSeq" id="WP_088411130.1">
    <property type="nucleotide sequence ID" value="NZ_CP021995.1"/>
</dbReference>
<dbReference type="GO" id="GO:0071281">
    <property type="term" value="P:cellular response to iron ion"/>
    <property type="evidence" value="ECO:0007669"/>
    <property type="project" value="TreeGrafter"/>
</dbReference>
<dbReference type="InterPro" id="IPR002491">
    <property type="entry name" value="ABC_transptr_periplasmic_BD"/>
</dbReference>
<dbReference type="EMBL" id="CP021995">
    <property type="protein sequence ID" value="ASD27490.1"/>
    <property type="molecule type" value="Genomic_DNA"/>
</dbReference>
<proteinExistence type="predicted"/>
<dbReference type="AlphaFoldDB" id="A0A1Z3LZ53"/>
<dbReference type="STRING" id="293.GCA_000988015_00273"/>
<dbReference type="InterPro" id="IPR050902">
    <property type="entry name" value="ABC_Transporter_SBP"/>
</dbReference>
<dbReference type="PANTHER" id="PTHR30535:SF34">
    <property type="entry name" value="MOLYBDATE-BINDING PROTEIN MOLA"/>
    <property type="match status" value="1"/>
</dbReference>
<evidence type="ECO:0000313" key="3">
    <source>
        <dbReference type="Proteomes" id="UP000197024"/>
    </source>
</evidence>
<sequence length="395" mass="42981">MQRRSFLLASAASALAGCGDDARQTASVDEGGGVPIPLRHARYLRLERHEGFVVARLRAPVADQSGGQAQEQTAVLVLAPKDGPAPVLVGRLQDATVIRTPVTRIAANASSDEAFLGQLGVKERLAAVGGRVSYDDDVRRGVMEGRIGQIGYNWHAPPNLDVLLAVRPDVFLMRLSDLAHTPVLDRARRLGLTVAPTFAEDEPTYLGRAEWIRLHGLLTGREAEADRLFEQIEARVTALKGAASQRPPVPMVWAYPAGGDRWVVTVRGAEQAYLADAGGRNLLLRPEDARKWSSETLATEQMLPVVDQAQVWIVGDLHAAPPRGAGVERGSPAFRTGRLFANTGRSNPAANAYDWYQTAFVRPDWVLADFVKALHPDLVSEPFRFLKPVAQGTYK</sequence>
<dbReference type="PANTHER" id="PTHR30535">
    <property type="entry name" value="VITAMIN B12-BINDING PROTEIN"/>
    <property type="match status" value="1"/>
</dbReference>
<feature type="domain" description="Fe/B12 periplasmic-binding" evidence="1">
    <location>
        <begin position="104"/>
        <end position="378"/>
    </location>
</feature>
<name>A0A1Z3LZ53_BREDI</name>
<dbReference type="PROSITE" id="PS50983">
    <property type="entry name" value="FE_B12_PBP"/>
    <property type="match status" value="1"/>
</dbReference>